<dbReference type="Proteomes" id="UP000828251">
    <property type="component" value="Unassembled WGS sequence"/>
</dbReference>
<organism evidence="1 2">
    <name type="scientific">Gossypium stocksii</name>
    <dbReference type="NCBI Taxonomy" id="47602"/>
    <lineage>
        <taxon>Eukaryota</taxon>
        <taxon>Viridiplantae</taxon>
        <taxon>Streptophyta</taxon>
        <taxon>Embryophyta</taxon>
        <taxon>Tracheophyta</taxon>
        <taxon>Spermatophyta</taxon>
        <taxon>Magnoliopsida</taxon>
        <taxon>eudicotyledons</taxon>
        <taxon>Gunneridae</taxon>
        <taxon>Pentapetalae</taxon>
        <taxon>rosids</taxon>
        <taxon>malvids</taxon>
        <taxon>Malvales</taxon>
        <taxon>Malvaceae</taxon>
        <taxon>Malvoideae</taxon>
        <taxon>Gossypium</taxon>
    </lineage>
</organism>
<dbReference type="AlphaFoldDB" id="A0A9D3V651"/>
<comment type="caution">
    <text evidence="1">The sequence shown here is derived from an EMBL/GenBank/DDBJ whole genome shotgun (WGS) entry which is preliminary data.</text>
</comment>
<reference evidence="1 2" key="1">
    <citation type="journal article" date="2021" name="Plant Biotechnol. J.">
        <title>Multi-omics assisted identification of the key and species-specific regulatory components of drought-tolerant mechanisms in Gossypium stocksii.</title>
        <authorList>
            <person name="Yu D."/>
            <person name="Ke L."/>
            <person name="Zhang D."/>
            <person name="Wu Y."/>
            <person name="Sun Y."/>
            <person name="Mei J."/>
            <person name="Sun J."/>
            <person name="Sun Y."/>
        </authorList>
    </citation>
    <scope>NUCLEOTIDE SEQUENCE [LARGE SCALE GENOMIC DNA]</scope>
    <source>
        <strain evidence="2">cv. E1</strain>
        <tissue evidence="1">Leaf</tissue>
    </source>
</reference>
<name>A0A9D3V651_9ROSI</name>
<sequence length="133" mass="15390">MYDAHNLDQDNPCIIDDHGDNYGEIQLELLTEDHGDELNIVEMIFDPIDIVAELTIKVEVEDELTTKMELKPIFNESLEELMLFLAVVKKVPTEKVDEFYSFSSNKGKKSRVTKSSHNVERRKLVEIIPRKII</sequence>
<keyword evidence="2" id="KW-1185">Reference proteome</keyword>
<dbReference type="EMBL" id="JAIQCV010000008">
    <property type="protein sequence ID" value="KAH1072865.1"/>
    <property type="molecule type" value="Genomic_DNA"/>
</dbReference>
<protein>
    <submittedName>
        <fullName evidence="1">Uncharacterized protein</fullName>
    </submittedName>
</protein>
<accession>A0A9D3V651</accession>
<evidence type="ECO:0000313" key="1">
    <source>
        <dbReference type="EMBL" id="KAH1072865.1"/>
    </source>
</evidence>
<evidence type="ECO:0000313" key="2">
    <source>
        <dbReference type="Proteomes" id="UP000828251"/>
    </source>
</evidence>
<proteinExistence type="predicted"/>
<gene>
    <name evidence="1" type="ORF">J1N35_025193</name>
</gene>